<reference evidence="4" key="1">
    <citation type="journal article" date="2014" name="Int. J. Syst. Evol. Microbiol.">
        <title>Complete genome sequence of Corynebacterium casei LMG S-19264T (=DSM 44701T), isolated from a smear-ripened cheese.</title>
        <authorList>
            <consortium name="US DOE Joint Genome Institute (JGI-PGF)"/>
            <person name="Walter F."/>
            <person name="Albersmeier A."/>
            <person name="Kalinowski J."/>
            <person name="Ruckert C."/>
        </authorList>
    </citation>
    <scope>NUCLEOTIDE SEQUENCE</scope>
    <source>
        <strain evidence="4">CGMCC 1.12987</strain>
    </source>
</reference>
<dbReference type="Proteomes" id="UP000644756">
    <property type="component" value="Unassembled WGS sequence"/>
</dbReference>
<feature type="domain" description="VTT" evidence="3">
    <location>
        <begin position="31"/>
        <end position="157"/>
    </location>
</feature>
<dbReference type="RefSeq" id="WP_188531086.1">
    <property type="nucleotide sequence ID" value="NZ_BMGR01000006.1"/>
</dbReference>
<feature type="transmembrane region" description="Helical" evidence="2">
    <location>
        <begin position="12"/>
        <end position="31"/>
    </location>
</feature>
<reference evidence="4" key="2">
    <citation type="submission" date="2020-09" db="EMBL/GenBank/DDBJ databases">
        <authorList>
            <person name="Sun Q."/>
            <person name="Zhou Y."/>
        </authorList>
    </citation>
    <scope>NUCLEOTIDE SEQUENCE</scope>
    <source>
        <strain evidence="4">CGMCC 1.12987</strain>
    </source>
</reference>
<dbReference type="EMBL" id="BMGR01000006">
    <property type="protein sequence ID" value="GGG04373.1"/>
    <property type="molecule type" value="Genomic_DNA"/>
</dbReference>
<proteinExistence type="inferred from homology"/>
<keyword evidence="2" id="KW-0812">Transmembrane</keyword>
<accession>A0A917D019</accession>
<dbReference type="PANTHER" id="PTHR42709:SF9">
    <property type="entry name" value="ALKALINE PHOSPHATASE LIKE PROTEIN"/>
    <property type="match status" value="1"/>
</dbReference>
<dbReference type="AlphaFoldDB" id="A0A917D019"/>
<feature type="transmembrane region" description="Helical" evidence="2">
    <location>
        <begin position="51"/>
        <end position="73"/>
    </location>
</feature>
<evidence type="ECO:0000259" key="3">
    <source>
        <dbReference type="Pfam" id="PF09335"/>
    </source>
</evidence>
<feature type="transmembrane region" description="Helical" evidence="2">
    <location>
        <begin position="173"/>
        <end position="192"/>
    </location>
</feature>
<evidence type="ECO:0000256" key="1">
    <source>
        <dbReference type="ARBA" id="ARBA00010792"/>
    </source>
</evidence>
<dbReference type="InterPro" id="IPR032816">
    <property type="entry name" value="VTT_dom"/>
</dbReference>
<organism evidence="4 5">
    <name type="scientific">Paenibacillus abyssi</name>
    <dbReference type="NCBI Taxonomy" id="1340531"/>
    <lineage>
        <taxon>Bacteria</taxon>
        <taxon>Bacillati</taxon>
        <taxon>Bacillota</taxon>
        <taxon>Bacilli</taxon>
        <taxon>Bacillales</taxon>
        <taxon>Paenibacillaceae</taxon>
        <taxon>Paenibacillus</taxon>
    </lineage>
</organism>
<keyword evidence="2" id="KW-1133">Transmembrane helix</keyword>
<dbReference type="PANTHER" id="PTHR42709">
    <property type="entry name" value="ALKALINE PHOSPHATASE LIKE PROTEIN"/>
    <property type="match status" value="1"/>
</dbReference>
<feature type="transmembrane region" description="Helical" evidence="2">
    <location>
        <begin position="137"/>
        <end position="158"/>
    </location>
</feature>
<evidence type="ECO:0000313" key="4">
    <source>
        <dbReference type="EMBL" id="GGG04373.1"/>
    </source>
</evidence>
<dbReference type="GO" id="GO:0005886">
    <property type="term" value="C:plasma membrane"/>
    <property type="evidence" value="ECO:0007669"/>
    <property type="project" value="TreeGrafter"/>
</dbReference>
<evidence type="ECO:0000256" key="2">
    <source>
        <dbReference type="SAM" id="Phobius"/>
    </source>
</evidence>
<comment type="caution">
    <text evidence="4">The sequence shown here is derived from an EMBL/GenBank/DDBJ whole genome shotgun (WGS) entry which is preliminary data.</text>
</comment>
<name>A0A917D019_9BACL</name>
<sequence>MIQHAVLQFITRFGYAGLFGSMMLGMIGLPLPDELLMTFAGYLVFKGEMLYGMTLLVSSLGAIFGVSFSYFAGKKLGLPLLEKYGNKLFLTPEKLMKSEKWFQRFGKIAVTIGFFIPGVRHFTALSAGINKWSYRTFLIYAIPGGIAWAVTFVTIGWYLGEKWNLYIENVHNYMLYIVAAVLALIVIWRILLKRKST</sequence>
<gene>
    <name evidence="4" type="ORF">GCM10010916_21750</name>
</gene>
<dbReference type="Pfam" id="PF09335">
    <property type="entry name" value="VTT_dom"/>
    <property type="match status" value="1"/>
</dbReference>
<evidence type="ECO:0000313" key="5">
    <source>
        <dbReference type="Proteomes" id="UP000644756"/>
    </source>
</evidence>
<keyword evidence="2" id="KW-0472">Membrane</keyword>
<keyword evidence="5" id="KW-1185">Reference proteome</keyword>
<dbReference type="InterPro" id="IPR051311">
    <property type="entry name" value="DedA_domain"/>
</dbReference>
<comment type="similarity">
    <text evidence="1">Belongs to the DedA family.</text>
</comment>
<protein>
    <submittedName>
        <fullName evidence="4">Alkaline phosphatase</fullName>
    </submittedName>
</protein>